<feature type="signal peptide" evidence="1">
    <location>
        <begin position="1"/>
        <end position="34"/>
    </location>
</feature>
<gene>
    <name evidence="2" type="ORF">SE17_07635</name>
</gene>
<feature type="chain" id="PRO_5006029322" evidence="1">
    <location>
        <begin position="35"/>
        <end position="248"/>
    </location>
</feature>
<reference evidence="2 3" key="1">
    <citation type="submission" date="2015-09" db="EMBL/GenBank/DDBJ databases">
        <title>Draft genome sequence of Kouleothrix aurantiaca JCM 19913.</title>
        <authorList>
            <person name="Hemp J."/>
        </authorList>
    </citation>
    <scope>NUCLEOTIDE SEQUENCE [LARGE SCALE GENOMIC DNA]</scope>
    <source>
        <strain evidence="2 3">COM-B</strain>
    </source>
</reference>
<dbReference type="EMBL" id="LJCR01000180">
    <property type="protein sequence ID" value="KPV53781.1"/>
    <property type="molecule type" value="Genomic_DNA"/>
</dbReference>
<evidence type="ECO:0000256" key="1">
    <source>
        <dbReference type="SAM" id="SignalP"/>
    </source>
</evidence>
<dbReference type="Proteomes" id="UP000050509">
    <property type="component" value="Unassembled WGS sequence"/>
</dbReference>
<name>A0A0N8PSV5_9CHLR</name>
<comment type="caution">
    <text evidence="2">The sequence shown here is derived from an EMBL/GenBank/DDBJ whole genome shotgun (WGS) entry which is preliminary data.</text>
</comment>
<dbReference type="PROSITE" id="PS51257">
    <property type="entry name" value="PROKAR_LIPOPROTEIN"/>
    <property type="match status" value="1"/>
</dbReference>
<organism evidence="2 3">
    <name type="scientific">Kouleothrix aurantiaca</name>
    <dbReference type="NCBI Taxonomy" id="186479"/>
    <lineage>
        <taxon>Bacteria</taxon>
        <taxon>Bacillati</taxon>
        <taxon>Chloroflexota</taxon>
        <taxon>Chloroflexia</taxon>
        <taxon>Chloroflexales</taxon>
        <taxon>Roseiflexineae</taxon>
        <taxon>Roseiflexaceae</taxon>
        <taxon>Kouleothrix</taxon>
    </lineage>
</organism>
<evidence type="ECO:0000313" key="3">
    <source>
        <dbReference type="Proteomes" id="UP000050509"/>
    </source>
</evidence>
<sequence>MNQQTRIIALLVIGTIALVGLAGCAAPAASSALAASPTINPASLPRPRSAVEQALRDYYAGNTSRPISDYQEVGVIDEGSTRLVLFTYRVADRRADTANPDGSPHWEPVVGNGVARIDSRGAVSALSTGEDGEEQRDKGGGVVNMLLPSVQGDSAPVTVAGIVWNITSRLELRAAKTVALTVQGRTAPGVFAWNGTQATVHCGFQVALGGQVKRTVDRSWRDNGDGTSSVRKECVGVAPFYRQANATP</sequence>
<proteinExistence type="predicted"/>
<keyword evidence="1" id="KW-0732">Signal</keyword>
<keyword evidence="3" id="KW-1185">Reference proteome</keyword>
<dbReference type="AlphaFoldDB" id="A0A0N8PSV5"/>
<accession>A0A0N8PSV5</accession>
<protein>
    <submittedName>
        <fullName evidence="2">Uncharacterized protein</fullName>
    </submittedName>
</protein>
<evidence type="ECO:0000313" key="2">
    <source>
        <dbReference type="EMBL" id="KPV53781.1"/>
    </source>
</evidence>